<gene>
    <name evidence="1" type="ORF">NM688_g3164</name>
</gene>
<accession>A0ACC1T6J4</accession>
<proteinExistence type="predicted"/>
<keyword evidence="2" id="KW-1185">Reference proteome</keyword>
<organism evidence="1 2">
    <name type="scientific">Phlebia brevispora</name>
    <dbReference type="NCBI Taxonomy" id="194682"/>
    <lineage>
        <taxon>Eukaryota</taxon>
        <taxon>Fungi</taxon>
        <taxon>Dikarya</taxon>
        <taxon>Basidiomycota</taxon>
        <taxon>Agaricomycotina</taxon>
        <taxon>Agaricomycetes</taxon>
        <taxon>Polyporales</taxon>
        <taxon>Meruliaceae</taxon>
        <taxon>Phlebia</taxon>
    </lineage>
</organism>
<evidence type="ECO:0000313" key="1">
    <source>
        <dbReference type="EMBL" id="KAJ3554341.1"/>
    </source>
</evidence>
<protein>
    <submittedName>
        <fullName evidence="1">Uncharacterized protein</fullName>
    </submittedName>
</protein>
<evidence type="ECO:0000313" key="2">
    <source>
        <dbReference type="Proteomes" id="UP001148662"/>
    </source>
</evidence>
<name>A0ACC1T6J4_9APHY</name>
<dbReference type="EMBL" id="JANHOG010000440">
    <property type="protein sequence ID" value="KAJ3554341.1"/>
    <property type="molecule type" value="Genomic_DNA"/>
</dbReference>
<reference evidence="1" key="1">
    <citation type="submission" date="2022-07" db="EMBL/GenBank/DDBJ databases">
        <title>Genome Sequence of Phlebia brevispora.</title>
        <authorList>
            <person name="Buettner E."/>
        </authorList>
    </citation>
    <scope>NUCLEOTIDE SEQUENCE</scope>
    <source>
        <strain evidence="1">MPL23</strain>
    </source>
</reference>
<dbReference type="Proteomes" id="UP001148662">
    <property type="component" value="Unassembled WGS sequence"/>
</dbReference>
<comment type="caution">
    <text evidence="1">The sequence shown here is derived from an EMBL/GenBank/DDBJ whole genome shotgun (WGS) entry which is preliminary data.</text>
</comment>
<sequence>MPQRGFLDLPVEIVIQILRLLPVRDIIISRAICHALRDTVNRSLELQYTIELAADGLKDGPRYPGSLTTGARLELLLDRRRRWRQLDWEKMETVSLPGTCQAYEMVNGVFAKSTGGPGSDSWSASRHLIMTWLPSRSQGGQTIIREDLGLASRDFAIDPTQDLIALVTILESAGFHLQIKVHLRTMSQNAPHPQAAKPYLTASIPFQVGSCFVQIVEDMIGMFFWVHGPGFVIWNWRTGEQIVERTEQLPAGTWDFAFISSRAFMLTTVDGPGSIELFTFEAEPSVDGHFPAPRHVASLQLPAIQAGKELSSFSTHSSPFLAHPAAGNAPLCASQDERIHALSLRYGDRAGLRILMIMKNSFLLRLIPSESSVSTGKKAEKIVLPWEEWGPANTRYVHGQRIVLPEVPFASPSDRDMSLQPVCVMDFNVHPKRIDDPCVLRGDNPTKAVSSCSPPSTPLGTYELVLDPTVISKEDIFTQDIVSSLPYAMSTRLFSPDYTGFMIDEERLVGMKHMAFAETGTPSDRDMDVFVF</sequence>